<keyword evidence="5" id="KW-0472">Membrane</keyword>
<dbReference type="GO" id="GO:0030425">
    <property type="term" value="C:dendrite"/>
    <property type="evidence" value="ECO:0007669"/>
    <property type="project" value="TreeGrafter"/>
</dbReference>
<keyword evidence="7" id="KW-0807">Transducer</keyword>
<comment type="subcellular location">
    <subcellularLocation>
        <location evidence="1">Cell membrane</location>
        <topology evidence="1">Multi-pass membrane protein</topology>
    </subcellularLocation>
</comment>
<dbReference type="GO" id="GO:0050909">
    <property type="term" value="P:sensory perception of taste"/>
    <property type="evidence" value="ECO:0007669"/>
    <property type="project" value="InterPro"/>
</dbReference>
<dbReference type="VEuPathDB" id="VectorBase:AARA21_006923"/>
<dbReference type="EnsemblMetazoa" id="AARA000335-RA">
    <property type="protein sequence ID" value="AARA000335-PA"/>
    <property type="gene ID" value="AARA000335"/>
</dbReference>
<keyword evidence="3" id="KW-0812">Transmembrane</keyword>
<organism evidence="8 9">
    <name type="scientific">Anopheles arabiensis</name>
    <name type="common">Mosquito</name>
    <dbReference type="NCBI Taxonomy" id="7173"/>
    <lineage>
        <taxon>Eukaryota</taxon>
        <taxon>Metazoa</taxon>
        <taxon>Ecdysozoa</taxon>
        <taxon>Arthropoda</taxon>
        <taxon>Hexapoda</taxon>
        <taxon>Insecta</taxon>
        <taxon>Pterygota</taxon>
        <taxon>Neoptera</taxon>
        <taxon>Endopterygota</taxon>
        <taxon>Diptera</taxon>
        <taxon>Nematocera</taxon>
        <taxon>Culicoidea</taxon>
        <taxon>Culicidae</taxon>
        <taxon>Anophelinae</taxon>
        <taxon>Anopheles</taxon>
    </lineage>
</organism>
<evidence type="ECO:0000256" key="2">
    <source>
        <dbReference type="ARBA" id="ARBA00022475"/>
    </source>
</evidence>
<evidence type="ECO:0000313" key="9">
    <source>
        <dbReference type="Proteomes" id="UP000075840"/>
    </source>
</evidence>
<dbReference type="PANTHER" id="PTHR21143:SF121">
    <property type="entry name" value="GUSTATORY AND ODORANT RECEPTOR 21A"/>
    <property type="match status" value="1"/>
</dbReference>
<evidence type="ECO:0000256" key="4">
    <source>
        <dbReference type="ARBA" id="ARBA00022989"/>
    </source>
</evidence>
<dbReference type="InterPro" id="IPR013604">
    <property type="entry name" value="7TM_chemorcpt"/>
</dbReference>
<evidence type="ECO:0000256" key="1">
    <source>
        <dbReference type="ARBA" id="ARBA00004651"/>
    </source>
</evidence>
<dbReference type="VEuPathDB" id="VectorBase:AARA000335"/>
<dbReference type="Proteomes" id="UP000075840">
    <property type="component" value="Unassembled WGS sequence"/>
</dbReference>
<reference evidence="8" key="1">
    <citation type="submission" date="2022-08" db="UniProtKB">
        <authorList>
            <consortium name="EnsemblMetazoa"/>
        </authorList>
    </citation>
    <scope>IDENTIFICATION</scope>
    <source>
        <strain evidence="8">Dongola</strain>
    </source>
</reference>
<protein>
    <submittedName>
        <fullName evidence="8">Uncharacterized protein</fullName>
    </submittedName>
</protein>
<evidence type="ECO:0000256" key="6">
    <source>
        <dbReference type="ARBA" id="ARBA00023170"/>
    </source>
</evidence>
<dbReference type="GO" id="GO:0007165">
    <property type="term" value="P:signal transduction"/>
    <property type="evidence" value="ECO:0007669"/>
    <property type="project" value="UniProtKB-KW"/>
</dbReference>
<dbReference type="Pfam" id="PF08395">
    <property type="entry name" value="7tm_7"/>
    <property type="match status" value="5"/>
</dbReference>
<evidence type="ECO:0000256" key="3">
    <source>
        <dbReference type="ARBA" id="ARBA00022692"/>
    </source>
</evidence>
<proteinExistence type="predicted"/>
<name>A0A182HGI2_ANOAR</name>
<dbReference type="PANTHER" id="PTHR21143">
    <property type="entry name" value="INVERTEBRATE GUSTATORY RECEPTOR"/>
    <property type="match status" value="1"/>
</dbReference>
<keyword evidence="6" id="KW-0675">Receptor</keyword>
<dbReference type="GO" id="GO:0005886">
    <property type="term" value="C:plasma membrane"/>
    <property type="evidence" value="ECO:0007669"/>
    <property type="project" value="UniProtKB-SubCell"/>
</dbReference>
<dbReference type="EMBL" id="APCN01004236">
    <property type="status" value="NOT_ANNOTATED_CDS"/>
    <property type="molecule type" value="Genomic_DNA"/>
</dbReference>
<evidence type="ECO:0000313" key="8">
    <source>
        <dbReference type="EnsemblMetazoa" id="AARA000335-PA"/>
    </source>
</evidence>
<dbReference type="GO" id="GO:0043025">
    <property type="term" value="C:neuronal cell body"/>
    <property type="evidence" value="ECO:0007669"/>
    <property type="project" value="TreeGrafter"/>
</dbReference>
<sequence length="1643" mass="188717">MKMLQVLSRLLHLKTVLLGVVPFHFHRSTLTLELRRELLVYCCAIVIIGPTGRFYIYLTTFLRLHDEYIVAFYAALFIELWDVVLLIVPPCCLLYRHRQVRRLFELLVKLYHNPTVSAFPFRRWFRTCLLFNVMYESVNAVIISLSIFLPGIKLDLEIVNLLLSTALSQLSKSAVMLIMYGSGQYLQMALVQLKEHLLLGVHRSTGPVQQETLRQLHVRPAGWMQYYGQLWQVCEILNDLFGVPLITYCLMSLMHLTFICYVMLTKVMVEWHNFSVVQNVLAGVEWMWTVFELLCLMRIVSTFARTREELSELLARLVHLKMVALGVVPYEFHPATLSLQFSRSLLVYCFIIAIISPLGRCCVFLTTFFTMKLGISVVRYTAMFRELLDAILLVVPPCYLLCQHAKVKQLFELSVEIYRSSLFLGIFPFWQWFRTCLLCSLVYDSVYGVNVAFNLVLPGAGIHAKYVQILLWSVLSQLTKSVVLLIIYGTAHYLLMMVEQLKDHLAAERLSTNPVYQEHIRQLHHGPAGYLKFYKQLAIMCETLNDLIGVPLITYLLMALIHLTFVCYLILTKLLVRWSYITWQAILIAGIAIASYVIDLLCLMRIVGTFARTREEDRQYICKQRTSSRTMPLLELLARLIHLKMVALGVVPYEFHPATLSLQFRRSLLLYCFIIAVIGPMGRCWVYLTTFFTMNFGVSVAHYTAMFMELLDAILLVVPPCYLLCRHKKVKELFVLLVKVYYSSLSLSMFPLRLWFRACFLFNLVYDSAYGVNVALNVVLPGTGIHEKYVKILSWSVLSQLTKSIVLLIIYGSAQYLLRMVDHLNDHLAAGRLSTNPVYQEQIRQQHHGSAGYLKFYEQLGKVCETLNDLYGVPLITYFLMTLIHLTFVCYMTLTKVLTRWSYLSWHALLIAGIAVASNVIDLLCLMKIVGMFARTREEFNRAMASIELLAKVLYVKSILVGVIPLRLPRSSWELLILCYCYIIAIAGPLVHLLLYLAWFVSVMVKFRVTFVVSICMHLGEVPFLIFPPCYLLSCRAKMKQLAELFTHVHSSSLLVGPFSLHAWYRKCCVFNLGYEAAHTVTLLANLALQCIFTEGMGKIYPQTLLWIALSNVTKSAVLLTMYGSVQYLMLCAVKLNELLPRLSSWTDPYRQETLRRLHFGRDGLMDFYGQLWQGAELANELFGPPLLAYLAIAFIHTTTIYYRVWSQLAGGLEDQPLVITVHLIVQLVWVTMDLMFLMAVVGSCVVNGLLLFSTTIATLLGYLTITYDRKRQELRVSTVLVVYSIVLAILCTFTYQSAQFLSSDMRYRNGIKESAVNKAIGAIQGQVVLQTFLSAVVRRYHKRYEIAQLMRDLFQLKRELFSATELSQRWIKGHILRKITISQLIVTSSFVLAVLAVLDAGEETAIGSELLSLCIFYYPKLTIICSVSLYYAVMLFQQNLHYALNERLKQLIVEHTGGLADRARGYARLQHAVYVRSKLNYLADARCRIVACCTETHNLYQQMLLSCSFLCMTFIVTQLYHFFELLYLHYRTRSELSFAALGHETFTCLLCYFEVYCIAEACELVREQSLKTQKLLLRLNLSPMDHKLKQSIEVFALQTLHQPIEFTACRMFTLDYTVLFSIAAAVTNYLIILIQFEMAIEQ</sequence>
<keyword evidence="4" id="KW-1133">Transmembrane helix</keyword>
<evidence type="ECO:0000256" key="5">
    <source>
        <dbReference type="ARBA" id="ARBA00023136"/>
    </source>
</evidence>
<evidence type="ECO:0000256" key="7">
    <source>
        <dbReference type="ARBA" id="ARBA00023224"/>
    </source>
</evidence>
<keyword evidence="2" id="KW-1003">Cell membrane</keyword>
<accession>A0A182HGI2</accession>
<keyword evidence="9" id="KW-1185">Reference proteome</keyword>
<dbReference type="GO" id="GO:0030424">
    <property type="term" value="C:axon"/>
    <property type="evidence" value="ECO:0007669"/>
    <property type="project" value="TreeGrafter"/>
</dbReference>